<gene>
    <name evidence="1" type="ORF">NBRC3257_2908</name>
</gene>
<dbReference type="EMBL" id="BASM01000038">
    <property type="protein sequence ID" value="GAD27909.1"/>
    <property type="molecule type" value="Genomic_DNA"/>
</dbReference>
<comment type="caution">
    <text evidence="1">The sequence shown here is derived from an EMBL/GenBank/DDBJ whole genome shotgun (WGS) entry which is preliminary data.</text>
</comment>
<sequence>MAPVEEVACVHLFNRPFSIKLPDPAFPFGNVTGVTLVFQAEYR</sequence>
<protein>
    <submittedName>
        <fullName evidence="1">Uncharacterized protein</fullName>
    </submittedName>
</protein>
<name>A0ABQ0J0F7_GLUTH</name>
<reference evidence="1 2" key="1">
    <citation type="submission" date="2013-08" db="EMBL/GenBank/DDBJ databases">
        <title>Gluconobacter thailandicus NBRC 3257 whole genome sequence.</title>
        <authorList>
            <person name="Matsutani M."/>
            <person name="Yakushi T."/>
            <person name="Matsushita K."/>
        </authorList>
    </citation>
    <scope>NUCLEOTIDE SEQUENCE [LARGE SCALE GENOMIC DNA]</scope>
    <source>
        <strain evidence="1 2">NBRC 3257</strain>
    </source>
</reference>
<evidence type="ECO:0000313" key="1">
    <source>
        <dbReference type="EMBL" id="GAD27909.1"/>
    </source>
</evidence>
<proteinExistence type="predicted"/>
<accession>A0ABQ0J0F7</accession>
<evidence type="ECO:0000313" key="2">
    <source>
        <dbReference type="Proteomes" id="UP000018209"/>
    </source>
</evidence>
<organism evidence="1 2">
    <name type="scientific">Gluconobacter thailandicus NBRC 3257</name>
    <dbReference type="NCBI Taxonomy" id="1381097"/>
    <lineage>
        <taxon>Bacteria</taxon>
        <taxon>Pseudomonadati</taxon>
        <taxon>Pseudomonadota</taxon>
        <taxon>Alphaproteobacteria</taxon>
        <taxon>Acetobacterales</taxon>
        <taxon>Acetobacteraceae</taxon>
        <taxon>Gluconobacter</taxon>
    </lineage>
</organism>
<keyword evidence="2" id="KW-1185">Reference proteome</keyword>
<dbReference type="Proteomes" id="UP000018209">
    <property type="component" value="Unassembled WGS sequence"/>
</dbReference>